<dbReference type="Proteomes" id="UP000031307">
    <property type="component" value="Unassembled WGS sequence"/>
</dbReference>
<reference evidence="6 7" key="1">
    <citation type="journal article" date="2014" name="Mol. Biol. Evol.">
        <title>Massive expansion of Ubiquitination-related gene families within the Chlamydiae.</title>
        <authorList>
            <person name="Domman D."/>
            <person name="Collingro A."/>
            <person name="Lagkouvardos I."/>
            <person name="Gehre L."/>
            <person name="Weinmaier T."/>
            <person name="Rattei T."/>
            <person name="Subtil A."/>
            <person name="Horn M."/>
        </authorList>
    </citation>
    <scope>NUCLEOTIDE SEQUENCE [LARGE SCALE GENOMIC DNA]</scope>
    <source>
        <strain evidence="6 7">OEW1</strain>
    </source>
</reference>
<keyword evidence="3 5" id="KW-0687">Ribonucleoprotein</keyword>
<evidence type="ECO:0000256" key="2">
    <source>
        <dbReference type="ARBA" id="ARBA00022980"/>
    </source>
</evidence>
<dbReference type="NCBIfam" id="TIGR00012">
    <property type="entry name" value="L29"/>
    <property type="match status" value="1"/>
</dbReference>
<name>A0A0C1E798_9BACT</name>
<dbReference type="EMBL" id="JSAM01000091">
    <property type="protein sequence ID" value="KIA77097.1"/>
    <property type="molecule type" value="Genomic_DNA"/>
</dbReference>
<dbReference type="Pfam" id="PF00831">
    <property type="entry name" value="Ribosomal_L29"/>
    <property type="match status" value="1"/>
</dbReference>
<dbReference type="CDD" id="cd00427">
    <property type="entry name" value="Ribosomal_L29_HIP"/>
    <property type="match status" value="1"/>
</dbReference>
<sequence>MSKARELINQSLDELQASLSDKRKELYALVVAKKNTKKLEKPHRIPSLKKDIARLHTVIHAKTLQEQSQAV</sequence>
<evidence type="ECO:0000313" key="7">
    <source>
        <dbReference type="Proteomes" id="UP000031307"/>
    </source>
</evidence>
<dbReference type="RefSeq" id="WP_006342215.1">
    <property type="nucleotide sequence ID" value="NZ_BAWW01000028.1"/>
</dbReference>
<dbReference type="Gene3D" id="1.10.287.310">
    <property type="match status" value="1"/>
</dbReference>
<accession>A0A0C1E798</accession>
<evidence type="ECO:0000256" key="4">
    <source>
        <dbReference type="ARBA" id="ARBA00035204"/>
    </source>
</evidence>
<evidence type="ECO:0000313" key="6">
    <source>
        <dbReference type="EMBL" id="KIA77097.1"/>
    </source>
</evidence>
<dbReference type="GO" id="GO:1990904">
    <property type="term" value="C:ribonucleoprotein complex"/>
    <property type="evidence" value="ECO:0007669"/>
    <property type="project" value="UniProtKB-KW"/>
</dbReference>
<dbReference type="OMA" id="PHEMKHT"/>
<evidence type="ECO:0000256" key="1">
    <source>
        <dbReference type="ARBA" id="ARBA00009254"/>
    </source>
</evidence>
<protein>
    <recommendedName>
        <fullName evidence="4 5">Large ribosomal subunit protein uL29</fullName>
    </recommendedName>
</protein>
<evidence type="ECO:0000256" key="5">
    <source>
        <dbReference type="HAMAP-Rule" id="MF_00374"/>
    </source>
</evidence>
<dbReference type="PATRIC" id="fig|83552.4.peg.1799"/>
<organism evidence="6 7">
    <name type="scientific">Parachlamydia acanthamoebae</name>
    <dbReference type="NCBI Taxonomy" id="83552"/>
    <lineage>
        <taxon>Bacteria</taxon>
        <taxon>Pseudomonadati</taxon>
        <taxon>Chlamydiota</taxon>
        <taxon>Chlamydiia</taxon>
        <taxon>Parachlamydiales</taxon>
        <taxon>Parachlamydiaceae</taxon>
        <taxon>Parachlamydia</taxon>
    </lineage>
</organism>
<dbReference type="SUPFAM" id="SSF46561">
    <property type="entry name" value="Ribosomal protein L29 (L29p)"/>
    <property type="match status" value="1"/>
</dbReference>
<dbReference type="GO" id="GO:0005840">
    <property type="term" value="C:ribosome"/>
    <property type="evidence" value="ECO:0007669"/>
    <property type="project" value="UniProtKB-KW"/>
</dbReference>
<keyword evidence="2 5" id="KW-0689">Ribosomal protein</keyword>
<dbReference type="GO" id="GO:0003735">
    <property type="term" value="F:structural constituent of ribosome"/>
    <property type="evidence" value="ECO:0007669"/>
    <property type="project" value="InterPro"/>
</dbReference>
<dbReference type="InterPro" id="IPR036049">
    <property type="entry name" value="Ribosomal_uL29_sf"/>
</dbReference>
<dbReference type="GO" id="GO:0006412">
    <property type="term" value="P:translation"/>
    <property type="evidence" value="ECO:0007669"/>
    <property type="project" value="UniProtKB-UniRule"/>
</dbReference>
<dbReference type="AlphaFoldDB" id="A0A0C1E798"/>
<evidence type="ECO:0000256" key="3">
    <source>
        <dbReference type="ARBA" id="ARBA00023274"/>
    </source>
</evidence>
<dbReference type="HAMAP" id="MF_00374">
    <property type="entry name" value="Ribosomal_uL29"/>
    <property type="match status" value="1"/>
</dbReference>
<dbReference type="InterPro" id="IPR001854">
    <property type="entry name" value="Ribosomal_uL29"/>
</dbReference>
<gene>
    <name evidence="5 6" type="primary">rpmC</name>
    <name evidence="6" type="ORF">DB43_GV00470</name>
</gene>
<comment type="similarity">
    <text evidence="1 5">Belongs to the universal ribosomal protein uL29 family.</text>
</comment>
<comment type="caution">
    <text evidence="6">The sequence shown here is derived from an EMBL/GenBank/DDBJ whole genome shotgun (WGS) entry which is preliminary data.</text>
</comment>
<proteinExistence type="inferred from homology"/>